<evidence type="ECO:0000313" key="2">
    <source>
        <dbReference type="EMBL" id="KAF6158899.1"/>
    </source>
</evidence>
<dbReference type="AlphaFoldDB" id="A0A7J7MVE0"/>
<dbReference type="EMBL" id="JACGCM010001215">
    <property type="protein sequence ID" value="KAF6158899.1"/>
    <property type="molecule type" value="Genomic_DNA"/>
</dbReference>
<dbReference type="Proteomes" id="UP000541444">
    <property type="component" value="Unassembled WGS sequence"/>
</dbReference>
<reference evidence="2 3" key="1">
    <citation type="journal article" date="2020" name="IScience">
        <title>Genome Sequencing of the Endangered Kingdonia uniflora (Circaeasteraceae, Ranunculales) Reveals Potential Mechanisms of Evolutionary Specialization.</title>
        <authorList>
            <person name="Sun Y."/>
            <person name="Deng T."/>
            <person name="Zhang A."/>
            <person name="Moore M.J."/>
            <person name="Landis J.B."/>
            <person name="Lin N."/>
            <person name="Zhang H."/>
            <person name="Zhang X."/>
            <person name="Huang J."/>
            <person name="Zhang X."/>
            <person name="Sun H."/>
            <person name="Wang H."/>
        </authorList>
    </citation>
    <scope>NUCLEOTIDE SEQUENCE [LARGE SCALE GENOMIC DNA]</scope>
    <source>
        <strain evidence="2">TB1705</strain>
        <tissue evidence="2">Leaf</tissue>
    </source>
</reference>
<keyword evidence="1" id="KW-0175">Coiled coil</keyword>
<comment type="caution">
    <text evidence="2">The sequence shown here is derived from an EMBL/GenBank/DDBJ whole genome shotgun (WGS) entry which is preliminary data.</text>
</comment>
<organism evidence="2 3">
    <name type="scientific">Kingdonia uniflora</name>
    <dbReference type="NCBI Taxonomy" id="39325"/>
    <lineage>
        <taxon>Eukaryota</taxon>
        <taxon>Viridiplantae</taxon>
        <taxon>Streptophyta</taxon>
        <taxon>Embryophyta</taxon>
        <taxon>Tracheophyta</taxon>
        <taxon>Spermatophyta</taxon>
        <taxon>Magnoliopsida</taxon>
        <taxon>Ranunculales</taxon>
        <taxon>Circaeasteraceae</taxon>
        <taxon>Kingdonia</taxon>
    </lineage>
</organism>
<gene>
    <name evidence="2" type="ORF">GIB67_012316</name>
</gene>
<keyword evidence="3" id="KW-1185">Reference proteome</keyword>
<feature type="coiled-coil region" evidence="1">
    <location>
        <begin position="16"/>
        <end position="58"/>
    </location>
</feature>
<protein>
    <submittedName>
        <fullName evidence="2">Uncharacterized protein</fullName>
    </submittedName>
</protein>
<evidence type="ECO:0000313" key="3">
    <source>
        <dbReference type="Proteomes" id="UP000541444"/>
    </source>
</evidence>
<evidence type="ECO:0000256" key="1">
    <source>
        <dbReference type="SAM" id="Coils"/>
    </source>
</evidence>
<proteinExistence type="predicted"/>
<accession>A0A7J7MVE0</accession>
<name>A0A7J7MVE0_9MAGN</name>
<sequence length="313" mass="35738">MAPTLCSTSTHADNFADRVVAQLALLTQQFAQAEERHRVQLREERKEYLQEFEAERQRRLDDTGRQYCAIDDLHNTVHELQRLQYLDSPLPSRAPTPSRVSARARLGPLPHLKVPPVHLGAKGSPFTIPPTGSIHLGIYPMEDSLDSTLRSNRCLKRHPSRECLRDLSAEHMPNTQPHHPQPIDPPLSCLLYTAGTRLPNPPCHPHQCEPNTKLLESVKQPPLPQTPRHRVMVSSVDEVQINVNDVIESERQSQPVESSRLTNQSQKGKVTSVVWNHFTKVNDSKPPKNCSREEYHRYHQRKILVECPVLWKS</sequence>